<name>A0ACC5R0Y5_9HYPH</name>
<keyword evidence="2" id="KW-1185">Reference proteome</keyword>
<organism evidence="1 2">
    <name type="scientific">Taklimakanibacter albus</name>
    <dbReference type="NCBI Taxonomy" id="2800327"/>
    <lineage>
        <taxon>Bacteria</taxon>
        <taxon>Pseudomonadati</taxon>
        <taxon>Pseudomonadota</taxon>
        <taxon>Alphaproteobacteria</taxon>
        <taxon>Hyphomicrobiales</taxon>
        <taxon>Aestuariivirgaceae</taxon>
        <taxon>Taklimakanibacter</taxon>
    </lineage>
</organism>
<evidence type="ECO:0000313" key="1">
    <source>
        <dbReference type="EMBL" id="MBK1866315.1"/>
    </source>
</evidence>
<comment type="caution">
    <text evidence="1">The sequence shown here is derived from an EMBL/GenBank/DDBJ whole genome shotgun (WGS) entry which is preliminary data.</text>
</comment>
<dbReference type="EMBL" id="JAENHL010000006">
    <property type="protein sequence ID" value="MBK1866315.1"/>
    <property type="molecule type" value="Genomic_DNA"/>
</dbReference>
<evidence type="ECO:0000313" key="2">
    <source>
        <dbReference type="Proteomes" id="UP000616151"/>
    </source>
</evidence>
<dbReference type="Proteomes" id="UP000616151">
    <property type="component" value="Unassembled WGS sequence"/>
</dbReference>
<protein>
    <submittedName>
        <fullName evidence="1">GNAT family N-acetyltransferase</fullName>
    </submittedName>
</protein>
<reference evidence="1" key="1">
    <citation type="submission" date="2021-01" db="EMBL/GenBank/DDBJ databases">
        <authorList>
            <person name="Sun Q."/>
        </authorList>
    </citation>
    <scope>NUCLEOTIDE SEQUENCE</scope>
    <source>
        <strain evidence="1">YIM B02566</strain>
    </source>
</reference>
<sequence length="379" mass="42967">MFRVEINSTRDVRALETEWLRFQDQAAGTFFQTYQWCSAWLATAGAAQNATPLIVTGRDPSGALLFILPFCVRRRQGCRVLEWMGGQQMTYGYGLYDRAFLRDAASWFATQGWAIFSELKEVDAIDLAEMPAQWEGSAHPLTSWFTLAGPNCSYLLRLDGDYEKVYGRKRSGETRRGNRKRDAKLNKAAKIEVGLPRDRDHAHRLIEQMFEQQRDRLAESGIHGVFNEHERQFVHHLIDLPDHMQPVLLPCYMTADGELEAVALGGLHGGGFWALISSLGSPRLRRYSPGDALLRRTIETCCGMGLTFFDFSSGSFDYKLAWADEEVRLHHAMRGLTLRGYGWALTRIARLAVKRGVKRTPFLWNAVLAARRTLFGQAA</sequence>
<gene>
    <name evidence="1" type="ORF">JHL16_08115</name>
</gene>
<accession>A0ACC5R0Y5</accession>
<proteinExistence type="predicted"/>